<gene>
    <name evidence="2" type="ORF">EVOR1521_LOCUS2197</name>
</gene>
<accession>A0AA36HPB9</accession>
<evidence type="ECO:0000256" key="1">
    <source>
        <dbReference type="SAM" id="MobiDB-lite"/>
    </source>
</evidence>
<dbReference type="SUPFAM" id="SSF56784">
    <property type="entry name" value="HAD-like"/>
    <property type="match status" value="1"/>
</dbReference>
<protein>
    <submittedName>
        <fullName evidence="2">Uncharacterized protein</fullName>
    </submittedName>
</protein>
<organism evidence="2 3">
    <name type="scientific">Effrenium voratum</name>
    <dbReference type="NCBI Taxonomy" id="2562239"/>
    <lineage>
        <taxon>Eukaryota</taxon>
        <taxon>Sar</taxon>
        <taxon>Alveolata</taxon>
        <taxon>Dinophyceae</taxon>
        <taxon>Suessiales</taxon>
        <taxon>Symbiodiniaceae</taxon>
        <taxon>Effrenium</taxon>
    </lineage>
</organism>
<comment type="caution">
    <text evidence="2">The sequence shown here is derived from an EMBL/GenBank/DDBJ whole genome shotgun (WGS) entry which is preliminary data.</text>
</comment>
<evidence type="ECO:0000313" key="2">
    <source>
        <dbReference type="EMBL" id="CAJ1372039.1"/>
    </source>
</evidence>
<feature type="compositionally biased region" description="Basic residues" evidence="1">
    <location>
        <begin position="124"/>
        <end position="133"/>
    </location>
</feature>
<dbReference type="Proteomes" id="UP001178507">
    <property type="component" value="Unassembled WGS sequence"/>
</dbReference>
<feature type="region of interest" description="Disordered" evidence="1">
    <location>
        <begin position="121"/>
        <end position="146"/>
    </location>
</feature>
<dbReference type="EMBL" id="CAUJNA010000113">
    <property type="protein sequence ID" value="CAJ1372039.1"/>
    <property type="molecule type" value="Genomic_DNA"/>
</dbReference>
<keyword evidence="3" id="KW-1185">Reference proteome</keyword>
<reference evidence="2" key="1">
    <citation type="submission" date="2023-08" db="EMBL/GenBank/DDBJ databases">
        <authorList>
            <person name="Chen Y."/>
            <person name="Shah S."/>
            <person name="Dougan E. K."/>
            <person name="Thang M."/>
            <person name="Chan C."/>
        </authorList>
    </citation>
    <scope>NUCLEOTIDE SEQUENCE</scope>
</reference>
<evidence type="ECO:0000313" key="3">
    <source>
        <dbReference type="Proteomes" id="UP001178507"/>
    </source>
</evidence>
<dbReference type="InterPro" id="IPR036412">
    <property type="entry name" value="HAD-like_sf"/>
</dbReference>
<name>A0AA36HPB9_9DINO</name>
<proteinExistence type="predicted"/>
<dbReference type="AlphaFoldDB" id="A0AA36HPB9"/>
<sequence length="146" mass="16307">MGLPLQHARPPAKRGVFFDFDSTMTTPIKIPRFHRHAVADTPEIFGAMTPQEILANFGGRQRLQRMGEVLKALADAGCELFIVSIGFRDSCILPHLNAVGLSRHFPAENVFGQDSRALQDRGFSKGRRRHHGRSQAAVVRSRRALH</sequence>